<dbReference type="EMBL" id="LHPF02000006">
    <property type="protein sequence ID" value="PSC73820.1"/>
    <property type="molecule type" value="Genomic_DNA"/>
</dbReference>
<evidence type="ECO:0000256" key="8">
    <source>
        <dbReference type="SAM" id="MobiDB-lite"/>
    </source>
</evidence>
<dbReference type="FunFam" id="3.30.70.1730:FF:000005">
    <property type="entry name" value="Ribosome assembly factor mrt4"/>
    <property type="match status" value="1"/>
</dbReference>
<evidence type="ECO:0000256" key="7">
    <source>
        <dbReference type="RuleBase" id="RU364039"/>
    </source>
</evidence>
<dbReference type="Gene3D" id="3.30.70.1730">
    <property type="match status" value="1"/>
</dbReference>
<dbReference type="InterPro" id="IPR001790">
    <property type="entry name" value="Ribosomal_uL10"/>
</dbReference>
<evidence type="ECO:0000256" key="3">
    <source>
        <dbReference type="ARBA" id="ARBA00008889"/>
    </source>
</evidence>
<evidence type="ECO:0000259" key="9">
    <source>
        <dbReference type="Pfam" id="PF17777"/>
    </source>
</evidence>
<feature type="region of interest" description="Disordered" evidence="8">
    <location>
        <begin position="222"/>
        <end position="254"/>
    </location>
</feature>
<organism evidence="10 11">
    <name type="scientific">Micractinium conductrix</name>
    <dbReference type="NCBI Taxonomy" id="554055"/>
    <lineage>
        <taxon>Eukaryota</taxon>
        <taxon>Viridiplantae</taxon>
        <taxon>Chlorophyta</taxon>
        <taxon>core chlorophytes</taxon>
        <taxon>Trebouxiophyceae</taxon>
        <taxon>Chlorellales</taxon>
        <taxon>Chlorellaceae</taxon>
        <taxon>Chlorella clade</taxon>
        <taxon>Micractinium</taxon>
    </lineage>
</organism>
<dbReference type="InterPro" id="IPR040637">
    <property type="entry name" value="Ribosomal_uL10-like_insert"/>
</dbReference>
<comment type="subunit">
    <text evidence="4 7">Associates with the pre-60S ribosomal particle.</text>
</comment>
<dbReference type="CDD" id="cd05796">
    <property type="entry name" value="Ribosomal_P0_like"/>
    <property type="match status" value="1"/>
</dbReference>
<dbReference type="InterPro" id="IPR043164">
    <property type="entry name" value="Ribosomal_uL10-like_insert_sf"/>
</dbReference>
<comment type="subcellular location">
    <subcellularLocation>
        <location evidence="7">Cytoplasm</location>
    </subcellularLocation>
    <subcellularLocation>
        <location evidence="7">Nucleus</location>
        <location evidence="7">Nucleolus</location>
    </subcellularLocation>
</comment>
<dbReference type="STRING" id="554055.A0A2P6VIB2"/>
<dbReference type="GO" id="GO:0000956">
    <property type="term" value="P:nuclear-transcribed mRNA catabolic process"/>
    <property type="evidence" value="ECO:0007669"/>
    <property type="project" value="TreeGrafter"/>
</dbReference>
<comment type="similarity">
    <text evidence="3 7">Belongs to the universal ribosomal protein uL10 family.</text>
</comment>
<dbReference type="InterPro" id="IPR033867">
    <property type="entry name" value="Mrt4"/>
</dbReference>
<feature type="compositionally biased region" description="Acidic residues" evidence="8">
    <location>
        <begin position="222"/>
        <end position="232"/>
    </location>
</feature>
<dbReference type="InterPro" id="IPR051742">
    <property type="entry name" value="Ribosome_Assembly_uL10"/>
</dbReference>
<keyword evidence="5 7" id="KW-0963">Cytoplasm</keyword>
<protein>
    <recommendedName>
        <fullName evidence="7">Ribosome assembly factor mrt4</fullName>
    </recommendedName>
</protein>
<keyword evidence="11" id="KW-1185">Reference proteome</keyword>
<dbReference type="GO" id="GO:0005730">
    <property type="term" value="C:nucleolus"/>
    <property type="evidence" value="ECO:0007669"/>
    <property type="project" value="UniProtKB-SubCell"/>
</dbReference>
<comment type="caution">
    <text evidence="10">The sequence shown here is derived from an EMBL/GenBank/DDBJ whole genome shotgun (WGS) entry which is preliminary data.</text>
</comment>
<accession>A0A2P6VIB2</accession>
<reference evidence="10 11" key="1">
    <citation type="journal article" date="2018" name="Plant J.">
        <title>Genome sequences of Chlorella sorokiniana UTEX 1602 and Micractinium conductrix SAG 241.80: implications to maltose excretion by a green alga.</title>
        <authorList>
            <person name="Arriola M.B."/>
            <person name="Velmurugan N."/>
            <person name="Zhang Y."/>
            <person name="Plunkett M.H."/>
            <person name="Hondzo H."/>
            <person name="Barney B.M."/>
        </authorList>
    </citation>
    <scope>NUCLEOTIDE SEQUENCE [LARGE SCALE GENOMIC DNA]</scope>
    <source>
        <strain evidence="10 11">SAG 241.80</strain>
    </source>
</reference>
<sequence>MPKSRRDKKVSLTQVKKKGRDWKEGLIESTRQAVDNYPSIYLFTFENFRTEKFKELREEHRATSKFVMGSNKVLKVALGTDAATEYREGLGQLAGRLRGSTGLFFTRLARTEVEQIFEGFEVMDYARAGARATEGFSLEAGPLTLYGEPLAHTLEPTLRQHGLPTKLNKGVVELVSDFTVCTEGQKLKPNQAALLRIFNQQQATFKMKLLAVWENDAVETLAEDGEGSDEEGGSGGEGGFDDGLDAGMMLPEGV</sequence>
<dbReference type="FunFam" id="3.90.105.20:FF:000003">
    <property type="entry name" value="Ribosome assembly factor mrt4"/>
    <property type="match status" value="1"/>
</dbReference>
<gene>
    <name evidence="10" type="ORF">C2E20_3006</name>
</gene>
<dbReference type="SUPFAM" id="SSF160369">
    <property type="entry name" value="Ribosomal protein L10-like"/>
    <property type="match status" value="1"/>
</dbReference>
<dbReference type="GO" id="GO:0000027">
    <property type="term" value="P:ribosomal large subunit assembly"/>
    <property type="evidence" value="ECO:0007669"/>
    <property type="project" value="InterPro"/>
</dbReference>
<dbReference type="GO" id="GO:0003723">
    <property type="term" value="F:RNA binding"/>
    <property type="evidence" value="ECO:0007669"/>
    <property type="project" value="TreeGrafter"/>
</dbReference>
<dbReference type="GO" id="GO:0006364">
    <property type="term" value="P:rRNA processing"/>
    <property type="evidence" value="ECO:0007669"/>
    <property type="project" value="TreeGrafter"/>
</dbReference>
<evidence type="ECO:0000256" key="6">
    <source>
        <dbReference type="ARBA" id="ARBA00023242"/>
    </source>
</evidence>
<comment type="function">
    <text evidence="1">Ribosomal protein P0 is the functional equivalent of E.coli protein L10.</text>
</comment>
<evidence type="ECO:0000256" key="1">
    <source>
        <dbReference type="ARBA" id="ARBA00002200"/>
    </source>
</evidence>
<evidence type="ECO:0000313" key="10">
    <source>
        <dbReference type="EMBL" id="PSC73820.1"/>
    </source>
</evidence>
<dbReference type="GO" id="GO:0030687">
    <property type="term" value="C:preribosome, large subunit precursor"/>
    <property type="evidence" value="ECO:0007669"/>
    <property type="project" value="TreeGrafter"/>
</dbReference>
<evidence type="ECO:0000256" key="4">
    <source>
        <dbReference type="ARBA" id="ARBA00011117"/>
    </source>
</evidence>
<dbReference type="Gene3D" id="3.90.105.20">
    <property type="match status" value="1"/>
</dbReference>
<dbReference type="PANTHER" id="PTHR45841:SF1">
    <property type="entry name" value="MRNA TURNOVER PROTEIN 4 HOMOLOG"/>
    <property type="match status" value="1"/>
</dbReference>
<evidence type="ECO:0000313" key="11">
    <source>
        <dbReference type="Proteomes" id="UP000239649"/>
    </source>
</evidence>
<dbReference type="InterPro" id="IPR043141">
    <property type="entry name" value="Ribosomal_uL10-like_sf"/>
</dbReference>
<comment type="function">
    <text evidence="2 7">Component of the ribosome assembly machinery. Nuclear paralog of the ribosomal protein P0, it binds pre-60S subunits at an early stage of assembly in the nucleolus, and is replaced by P0 in cytoplasmic pre-60S subunits and mature 80S ribosomes.</text>
</comment>
<dbReference type="Pfam" id="PF00466">
    <property type="entry name" value="Ribosomal_L10"/>
    <property type="match status" value="1"/>
</dbReference>
<name>A0A2P6VIB2_9CHLO</name>
<dbReference type="Pfam" id="PF17777">
    <property type="entry name" value="RL10P_insert"/>
    <property type="match status" value="1"/>
</dbReference>
<keyword evidence="7" id="KW-0690">Ribosome biogenesis</keyword>
<dbReference type="Proteomes" id="UP000239649">
    <property type="component" value="Unassembled WGS sequence"/>
</dbReference>
<evidence type="ECO:0000256" key="5">
    <source>
        <dbReference type="ARBA" id="ARBA00022490"/>
    </source>
</evidence>
<proteinExistence type="inferred from homology"/>
<dbReference type="OrthoDB" id="10262308at2759"/>
<dbReference type="PANTHER" id="PTHR45841">
    <property type="entry name" value="MRNA TURNOVER PROTEIN 4 MRTO4"/>
    <property type="match status" value="1"/>
</dbReference>
<keyword evidence="6 7" id="KW-0539">Nucleus</keyword>
<evidence type="ECO:0000256" key="2">
    <source>
        <dbReference type="ARBA" id="ARBA00004046"/>
    </source>
</evidence>
<dbReference type="GO" id="GO:0005737">
    <property type="term" value="C:cytoplasm"/>
    <property type="evidence" value="ECO:0007669"/>
    <property type="project" value="UniProtKB-SubCell"/>
</dbReference>
<feature type="domain" description="Large ribosomal subunit protein uL10-like insertion" evidence="9">
    <location>
        <begin position="126"/>
        <end position="199"/>
    </location>
</feature>
<dbReference type="AlphaFoldDB" id="A0A2P6VIB2"/>